<sequence length="27" mass="3080">RHALAPLDPRYPTSLNIDPLPFAGQYR</sequence>
<name>A0A381VFG6_9ZZZZ</name>
<dbReference type="AlphaFoldDB" id="A0A381VFG6"/>
<proteinExistence type="predicted"/>
<evidence type="ECO:0000313" key="1">
    <source>
        <dbReference type="EMBL" id="SVA39109.1"/>
    </source>
</evidence>
<reference evidence="1" key="1">
    <citation type="submission" date="2018-05" db="EMBL/GenBank/DDBJ databases">
        <authorList>
            <person name="Lanie J.A."/>
            <person name="Ng W.-L."/>
            <person name="Kazmierczak K.M."/>
            <person name="Andrzejewski T.M."/>
            <person name="Davidsen T.M."/>
            <person name="Wayne K.J."/>
            <person name="Tettelin H."/>
            <person name="Glass J.I."/>
            <person name="Rusch D."/>
            <person name="Podicherti R."/>
            <person name="Tsui H.-C.T."/>
            <person name="Winkler M.E."/>
        </authorList>
    </citation>
    <scope>NUCLEOTIDE SEQUENCE</scope>
</reference>
<dbReference type="EMBL" id="UINC01008696">
    <property type="protein sequence ID" value="SVA39109.1"/>
    <property type="molecule type" value="Genomic_DNA"/>
</dbReference>
<feature type="non-terminal residue" evidence="1">
    <location>
        <position position="1"/>
    </location>
</feature>
<protein>
    <submittedName>
        <fullName evidence="1">Uncharacterized protein</fullName>
    </submittedName>
</protein>
<organism evidence="1">
    <name type="scientific">marine metagenome</name>
    <dbReference type="NCBI Taxonomy" id="408172"/>
    <lineage>
        <taxon>unclassified sequences</taxon>
        <taxon>metagenomes</taxon>
        <taxon>ecological metagenomes</taxon>
    </lineage>
</organism>
<accession>A0A381VFG6</accession>
<gene>
    <name evidence="1" type="ORF">METZ01_LOCUS91963</name>
</gene>